<keyword evidence="2" id="KW-1185">Reference proteome</keyword>
<reference evidence="1" key="1">
    <citation type="submission" date="2023-11" db="EMBL/GenBank/DDBJ databases">
        <title>Genome assemblies of two species of porcelain crab, Petrolisthes cinctipes and Petrolisthes manimaculis (Anomura: Porcellanidae).</title>
        <authorList>
            <person name="Angst P."/>
        </authorList>
    </citation>
    <scope>NUCLEOTIDE SEQUENCE</scope>
    <source>
        <strain evidence="1">PB745_02</strain>
        <tissue evidence="1">Gill</tissue>
    </source>
</reference>
<dbReference type="AlphaFoldDB" id="A0AAE1Q6C7"/>
<accession>A0AAE1Q6C7</accession>
<organism evidence="1 2">
    <name type="scientific">Petrolisthes manimaculis</name>
    <dbReference type="NCBI Taxonomy" id="1843537"/>
    <lineage>
        <taxon>Eukaryota</taxon>
        <taxon>Metazoa</taxon>
        <taxon>Ecdysozoa</taxon>
        <taxon>Arthropoda</taxon>
        <taxon>Crustacea</taxon>
        <taxon>Multicrustacea</taxon>
        <taxon>Malacostraca</taxon>
        <taxon>Eumalacostraca</taxon>
        <taxon>Eucarida</taxon>
        <taxon>Decapoda</taxon>
        <taxon>Pleocyemata</taxon>
        <taxon>Anomura</taxon>
        <taxon>Galatheoidea</taxon>
        <taxon>Porcellanidae</taxon>
        <taxon>Petrolisthes</taxon>
    </lineage>
</organism>
<dbReference type="EMBL" id="JAWZYT010000620">
    <property type="protein sequence ID" value="KAK4321090.1"/>
    <property type="molecule type" value="Genomic_DNA"/>
</dbReference>
<comment type="caution">
    <text evidence="1">The sequence shown here is derived from an EMBL/GenBank/DDBJ whole genome shotgun (WGS) entry which is preliminary data.</text>
</comment>
<name>A0AAE1Q6C7_9EUCA</name>
<gene>
    <name evidence="1" type="ORF">Pmani_008089</name>
</gene>
<proteinExistence type="predicted"/>
<evidence type="ECO:0000313" key="1">
    <source>
        <dbReference type="EMBL" id="KAK4321090.1"/>
    </source>
</evidence>
<evidence type="ECO:0000313" key="2">
    <source>
        <dbReference type="Proteomes" id="UP001292094"/>
    </source>
</evidence>
<sequence length="86" mass="9143">MEHGASEECGVSCFGPGVVDLLRVIDAGRPPPSLVSHGPNSIPSTKAHHPVPSPWDPVLYGRASCFLVLSPWFPCGCRTPLLLVPE</sequence>
<dbReference type="Proteomes" id="UP001292094">
    <property type="component" value="Unassembled WGS sequence"/>
</dbReference>
<protein>
    <submittedName>
        <fullName evidence="1">Uncharacterized protein</fullName>
    </submittedName>
</protein>